<dbReference type="SUPFAM" id="SSF46938">
    <property type="entry name" value="CRAL/TRIO N-terminal domain"/>
    <property type="match status" value="1"/>
</dbReference>
<organism evidence="2 3">
    <name type="scientific">Exocentrus adspersus</name>
    <dbReference type="NCBI Taxonomy" id="1586481"/>
    <lineage>
        <taxon>Eukaryota</taxon>
        <taxon>Metazoa</taxon>
        <taxon>Ecdysozoa</taxon>
        <taxon>Arthropoda</taxon>
        <taxon>Hexapoda</taxon>
        <taxon>Insecta</taxon>
        <taxon>Pterygota</taxon>
        <taxon>Neoptera</taxon>
        <taxon>Endopterygota</taxon>
        <taxon>Coleoptera</taxon>
        <taxon>Polyphaga</taxon>
        <taxon>Cucujiformia</taxon>
        <taxon>Chrysomeloidea</taxon>
        <taxon>Cerambycidae</taxon>
        <taxon>Lamiinae</taxon>
        <taxon>Acanthocinini</taxon>
        <taxon>Exocentrus</taxon>
    </lineage>
</organism>
<protein>
    <submittedName>
        <fullName evidence="2">Uncharacterized protein</fullName>
    </submittedName>
</protein>
<dbReference type="GO" id="GO:1902936">
    <property type="term" value="F:phosphatidylinositol bisphosphate binding"/>
    <property type="evidence" value="ECO:0007669"/>
    <property type="project" value="TreeGrafter"/>
</dbReference>
<reference evidence="2 3" key="1">
    <citation type="journal article" date="2023" name="Insect Mol. Biol.">
        <title>Genome sequencing provides insights into the evolution of gene families encoding plant cell wall-degrading enzymes in longhorned beetles.</title>
        <authorList>
            <person name="Shin N.R."/>
            <person name="Okamura Y."/>
            <person name="Kirsch R."/>
            <person name="Pauchet Y."/>
        </authorList>
    </citation>
    <scope>NUCLEOTIDE SEQUENCE [LARGE SCALE GENOMIC DNA]</scope>
    <source>
        <strain evidence="2">EAD_L_NR</strain>
    </source>
</reference>
<evidence type="ECO:0000313" key="2">
    <source>
        <dbReference type="EMBL" id="KAJ8911527.1"/>
    </source>
</evidence>
<feature type="non-terminal residue" evidence="2">
    <location>
        <position position="140"/>
    </location>
</feature>
<keyword evidence="1" id="KW-0732">Signal</keyword>
<dbReference type="GO" id="GO:0016020">
    <property type="term" value="C:membrane"/>
    <property type="evidence" value="ECO:0007669"/>
    <property type="project" value="TreeGrafter"/>
</dbReference>
<sequence>MAWNNLFLLQRSYLLADTMLSEMDEMPTIKLGDYTLQMELEDLKPHVAEIARKELRETPDVKKQAVVELRDLLKEEKNLHVPLDNDIWLIKRYYEFKVKHADMYDGLLPSRERNIFQQNILTVQPNRDQLGRRILIIELG</sequence>
<name>A0AAV8VC00_9CUCU</name>
<proteinExistence type="predicted"/>
<evidence type="ECO:0000256" key="1">
    <source>
        <dbReference type="SAM" id="SignalP"/>
    </source>
</evidence>
<dbReference type="PANTHER" id="PTHR10174:SF220">
    <property type="entry name" value="LD41874P"/>
    <property type="match status" value="1"/>
</dbReference>
<feature type="signal peptide" evidence="1">
    <location>
        <begin position="1"/>
        <end position="16"/>
    </location>
</feature>
<gene>
    <name evidence="2" type="ORF">NQ315_005897</name>
</gene>
<dbReference type="EMBL" id="JANEYG010000182">
    <property type="protein sequence ID" value="KAJ8911527.1"/>
    <property type="molecule type" value="Genomic_DNA"/>
</dbReference>
<accession>A0AAV8VC00</accession>
<evidence type="ECO:0000313" key="3">
    <source>
        <dbReference type="Proteomes" id="UP001159042"/>
    </source>
</evidence>
<dbReference type="AlphaFoldDB" id="A0AAV8VC00"/>
<dbReference type="InterPro" id="IPR036273">
    <property type="entry name" value="CRAL/TRIO_N_dom_sf"/>
</dbReference>
<keyword evidence="3" id="KW-1185">Reference proteome</keyword>
<dbReference type="PANTHER" id="PTHR10174">
    <property type="entry name" value="ALPHA-TOCOPHEROL TRANSFER PROTEIN-RELATED"/>
    <property type="match status" value="1"/>
</dbReference>
<comment type="caution">
    <text evidence="2">The sequence shown here is derived from an EMBL/GenBank/DDBJ whole genome shotgun (WGS) entry which is preliminary data.</text>
</comment>
<feature type="chain" id="PRO_5043317050" evidence="1">
    <location>
        <begin position="17"/>
        <end position="140"/>
    </location>
</feature>
<dbReference type="Proteomes" id="UP001159042">
    <property type="component" value="Unassembled WGS sequence"/>
</dbReference>